<evidence type="ECO:0000313" key="1">
    <source>
        <dbReference type="EMBL" id="CAK7346783.1"/>
    </source>
</evidence>
<dbReference type="EMBL" id="CAWUPB010001173">
    <property type="protein sequence ID" value="CAK7346783.1"/>
    <property type="molecule type" value="Genomic_DNA"/>
</dbReference>
<evidence type="ECO:0000313" key="2">
    <source>
        <dbReference type="Proteomes" id="UP001314170"/>
    </source>
</evidence>
<gene>
    <name evidence="1" type="ORF">DCAF_LOCUS19461</name>
</gene>
<keyword evidence="2" id="KW-1185">Reference proteome</keyword>
<reference evidence="1 2" key="1">
    <citation type="submission" date="2024-01" db="EMBL/GenBank/DDBJ databases">
        <authorList>
            <person name="Waweru B."/>
        </authorList>
    </citation>
    <scope>NUCLEOTIDE SEQUENCE [LARGE SCALE GENOMIC DNA]</scope>
</reference>
<comment type="caution">
    <text evidence="1">The sequence shown here is derived from an EMBL/GenBank/DDBJ whole genome shotgun (WGS) entry which is preliminary data.</text>
</comment>
<sequence>MKSSTFSETKSNSHPLKFKPAAAFSKETNFIWSNLAFMEDDYSDKGSIIGSNIILGSPTENKRREYFNTNVEEEEIRIREELAREIEKELERELMEGRLVLVRRLSVLKAKQIDRGLKDLNLDKLSSEICPSHCCNVDGDRVSQWLSMHPSAASEISQAADDYPKK</sequence>
<name>A0AAV1S7D1_9ROSI</name>
<proteinExistence type="predicted"/>
<accession>A0AAV1S7D1</accession>
<dbReference type="AlphaFoldDB" id="A0AAV1S7D1"/>
<protein>
    <submittedName>
        <fullName evidence="1">Uncharacterized protein</fullName>
    </submittedName>
</protein>
<dbReference type="Proteomes" id="UP001314170">
    <property type="component" value="Unassembled WGS sequence"/>
</dbReference>
<organism evidence="1 2">
    <name type="scientific">Dovyalis caffra</name>
    <dbReference type="NCBI Taxonomy" id="77055"/>
    <lineage>
        <taxon>Eukaryota</taxon>
        <taxon>Viridiplantae</taxon>
        <taxon>Streptophyta</taxon>
        <taxon>Embryophyta</taxon>
        <taxon>Tracheophyta</taxon>
        <taxon>Spermatophyta</taxon>
        <taxon>Magnoliopsida</taxon>
        <taxon>eudicotyledons</taxon>
        <taxon>Gunneridae</taxon>
        <taxon>Pentapetalae</taxon>
        <taxon>rosids</taxon>
        <taxon>fabids</taxon>
        <taxon>Malpighiales</taxon>
        <taxon>Salicaceae</taxon>
        <taxon>Flacourtieae</taxon>
        <taxon>Dovyalis</taxon>
    </lineage>
</organism>